<dbReference type="AlphaFoldDB" id="A0A2X1AP17"/>
<dbReference type="EMBL" id="UAQM01000021">
    <property type="protein sequence ID" value="SPU45759.1"/>
    <property type="molecule type" value="Genomic_DNA"/>
</dbReference>
<organism evidence="2 3">
    <name type="scientific">Brevundimonas diminuta</name>
    <name type="common">Pseudomonas diminuta</name>
    <dbReference type="NCBI Taxonomy" id="293"/>
    <lineage>
        <taxon>Bacteria</taxon>
        <taxon>Pseudomonadati</taxon>
        <taxon>Pseudomonadota</taxon>
        <taxon>Alphaproteobacteria</taxon>
        <taxon>Caulobacterales</taxon>
        <taxon>Caulobacteraceae</taxon>
        <taxon>Brevundimonas</taxon>
    </lineage>
</organism>
<sequence length="231" mass="23712">MVEALGLSIADGAIREERGVAPSARLQQRGLAADVEEALLLAGEAGVGKVLGGGAGADRDIRIRPADASAKIAVGGANGLGALFRPRRRQEGRAEPRASVGKRRLSHGPIADGGRDHGAQAARVEEAPIGLGCGRKAGRHAHAPATQIADHLPKGSVLAAHLGDRGSIDALEPQDQGGGLAHGVNLDKRGGRRATTTPPRAGKMIRLTRKPLAPYANATMASVMPPKTTRP</sequence>
<gene>
    <name evidence="2" type="ORF">NCTC11165_02078</name>
</gene>
<feature type="compositionally biased region" description="Low complexity" evidence="1">
    <location>
        <begin position="193"/>
        <end position="202"/>
    </location>
</feature>
<proteinExistence type="predicted"/>
<dbReference type="Proteomes" id="UP000250358">
    <property type="component" value="Unassembled WGS sequence"/>
</dbReference>
<protein>
    <submittedName>
        <fullName evidence="2">Uncharacterized protein</fullName>
    </submittedName>
</protein>
<evidence type="ECO:0000256" key="1">
    <source>
        <dbReference type="SAM" id="MobiDB-lite"/>
    </source>
</evidence>
<accession>A0A2X1AP17</accession>
<evidence type="ECO:0000313" key="3">
    <source>
        <dbReference type="Proteomes" id="UP000250358"/>
    </source>
</evidence>
<feature type="region of interest" description="Disordered" evidence="1">
    <location>
        <begin position="168"/>
        <end position="202"/>
    </location>
</feature>
<feature type="region of interest" description="Disordered" evidence="1">
    <location>
        <begin position="87"/>
        <end position="116"/>
    </location>
</feature>
<evidence type="ECO:0000313" key="2">
    <source>
        <dbReference type="EMBL" id="SPU45759.1"/>
    </source>
</evidence>
<name>A0A2X1AP17_BREDI</name>
<reference evidence="2 3" key="1">
    <citation type="submission" date="2018-06" db="EMBL/GenBank/DDBJ databases">
        <authorList>
            <consortium name="Pathogen Informatics"/>
            <person name="Doyle S."/>
        </authorList>
    </citation>
    <scope>NUCLEOTIDE SEQUENCE [LARGE SCALE GENOMIC DNA]</scope>
    <source>
        <strain evidence="2 3">NCTC11165</strain>
    </source>
</reference>